<dbReference type="Proteomes" id="UP000729402">
    <property type="component" value="Unassembled WGS sequence"/>
</dbReference>
<proteinExistence type="predicted"/>
<sequence length="107" mass="11196">MAANTAVEALPDRGLLRASHSASVSMSWSLRHSPLARVRHRECSSNAFSLPSASSNGILSTSQNCSIPATAGYKRSGIVSRSFLTMAASRVTPSPVYLAAVPLILPA</sequence>
<evidence type="ECO:0000313" key="1">
    <source>
        <dbReference type="EMBL" id="KAG8091083.1"/>
    </source>
</evidence>
<reference evidence="1" key="1">
    <citation type="journal article" date="2021" name="bioRxiv">
        <title>Whole Genome Assembly and Annotation of Northern Wild Rice, Zizania palustris L., Supports a Whole Genome Duplication in the Zizania Genus.</title>
        <authorList>
            <person name="Haas M."/>
            <person name="Kono T."/>
            <person name="Macchietto M."/>
            <person name="Millas R."/>
            <person name="McGilp L."/>
            <person name="Shao M."/>
            <person name="Duquette J."/>
            <person name="Hirsch C.N."/>
            <person name="Kimball J."/>
        </authorList>
    </citation>
    <scope>NUCLEOTIDE SEQUENCE</scope>
    <source>
        <tissue evidence="1">Fresh leaf tissue</tissue>
    </source>
</reference>
<protein>
    <submittedName>
        <fullName evidence="1">Uncharacterized protein</fullName>
    </submittedName>
</protein>
<dbReference type="EMBL" id="JAAALK010000081">
    <property type="protein sequence ID" value="KAG8091083.1"/>
    <property type="molecule type" value="Genomic_DNA"/>
</dbReference>
<dbReference type="AlphaFoldDB" id="A0A8J5WL87"/>
<keyword evidence="2" id="KW-1185">Reference proteome</keyword>
<name>A0A8J5WL87_ZIZPA</name>
<gene>
    <name evidence="1" type="ORF">GUJ93_ZPchr0011g28260</name>
</gene>
<reference evidence="1" key="2">
    <citation type="submission" date="2021-02" db="EMBL/GenBank/DDBJ databases">
        <authorList>
            <person name="Kimball J.A."/>
            <person name="Haas M.W."/>
            <person name="Macchietto M."/>
            <person name="Kono T."/>
            <person name="Duquette J."/>
            <person name="Shao M."/>
        </authorList>
    </citation>
    <scope>NUCLEOTIDE SEQUENCE</scope>
    <source>
        <tissue evidence="1">Fresh leaf tissue</tissue>
    </source>
</reference>
<accession>A0A8J5WL87</accession>
<evidence type="ECO:0000313" key="2">
    <source>
        <dbReference type="Proteomes" id="UP000729402"/>
    </source>
</evidence>
<comment type="caution">
    <text evidence="1">The sequence shown here is derived from an EMBL/GenBank/DDBJ whole genome shotgun (WGS) entry which is preliminary data.</text>
</comment>
<organism evidence="1 2">
    <name type="scientific">Zizania palustris</name>
    <name type="common">Northern wild rice</name>
    <dbReference type="NCBI Taxonomy" id="103762"/>
    <lineage>
        <taxon>Eukaryota</taxon>
        <taxon>Viridiplantae</taxon>
        <taxon>Streptophyta</taxon>
        <taxon>Embryophyta</taxon>
        <taxon>Tracheophyta</taxon>
        <taxon>Spermatophyta</taxon>
        <taxon>Magnoliopsida</taxon>
        <taxon>Liliopsida</taxon>
        <taxon>Poales</taxon>
        <taxon>Poaceae</taxon>
        <taxon>BOP clade</taxon>
        <taxon>Oryzoideae</taxon>
        <taxon>Oryzeae</taxon>
        <taxon>Zizaniinae</taxon>
        <taxon>Zizania</taxon>
    </lineage>
</organism>